<keyword evidence="4" id="KW-1185">Reference proteome</keyword>
<evidence type="ECO:0000313" key="4">
    <source>
        <dbReference type="Proteomes" id="UP000320585"/>
    </source>
</evidence>
<evidence type="ECO:0000259" key="1">
    <source>
        <dbReference type="Pfam" id="PF10592"/>
    </source>
</evidence>
<dbReference type="RefSeq" id="WP_143332766.1">
    <property type="nucleotide sequence ID" value="NZ_AP019697.1"/>
</dbReference>
<dbReference type="InterPro" id="IPR055101">
    <property type="entry name" value="AIPR_N"/>
</dbReference>
<protein>
    <recommendedName>
        <fullName evidence="5">AIPR protein</fullName>
    </recommendedName>
</protein>
<dbReference type="KEGG" id="dho:Dia5BBH33_16600"/>
<dbReference type="EMBL" id="AP019697">
    <property type="protein sequence ID" value="BBK25725.1"/>
    <property type="molecule type" value="Genomic_DNA"/>
</dbReference>
<reference evidence="4" key="1">
    <citation type="submission" date="2019-05" db="EMBL/GenBank/DDBJ databases">
        <title>Complete genome sequencing of Dialister sp. strain 5BBH33.</title>
        <authorList>
            <person name="Sakamoto M."/>
            <person name="Murakami T."/>
            <person name="Mori H."/>
        </authorList>
    </citation>
    <scope>NUCLEOTIDE SEQUENCE [LARGE SCALE GENOMIC DNA]</scope>
    <source>
        <strain evidence="4">5BBH33</strain>
    </source>
</reference>
<dbReference type="OrthoDB" id="9806213at2"/>
<feature type="domain" description="Abortive infection phage resistance protein N-terminal" evidence="2">
    <location>
        <begin position="34"/>
        <end position="185"/>
    </location>
</feature>
<dbReference type="InterPro" id="IPR018891">
    <property type="entry name" value="AIPR_C"/>
</dbReference>
<name>A0A8D4UVG8_9FIRM</name>
<proteinExistence type="predicted"/>
<organism evidence="3 4">
    <name type="scientific">Dialister hominis</name>
    <dbReference type="NCBI Taxonomy" id="2582419"/>
    <lineage>
        <taxon>Bacteria</taxon>
        <taxon>Bacillati</taxon>
        <taxon>Bacillota</taxon>
        <taxon>Negativicutes</taxon>
        <taxon>Veillonellales</taxon>
        <taxon>Veillonellaceae</taxon>
        <taxon>Dialister</taxon>
    </lineage>
</organism>
<dbReference type="Pfam" id="PF22879">
    <property type="entry name" value="AIPR_N"/>
    <property type="match status" value="1"/>
</dbReference>
<dbReference type="AlphaFoldDB" id="A0A8D4UVG8"/>
<accession>A0A8D4UVG8</accession>
<evidence type="ECO:0000313" key="3">
    <source>
        <dbReference type="EMBL" id="BBK25725.1"/>
    </source>
</evidence>
<feature type="domain" description="Abortive phage infection protein C-terminal" evidence="1">
    <location>
        <begin position="244"/>
        <end position="569"/>
    </location>
</feature>
<dbReference type="Pfam" id="PF10592">
    <property type="entry name" value="AIPR"/>
    <property type="match status" value="1"/>
</dbReference>
<evidence type="ECO:0008006" key="5">
    <source>
        <dbReference type="Google" id="ProtNLM"/>
    </source>
</evidence>
<evidence type="ECO:0000259" key="2">
    <source>
        <dbReference type="Pfam" id="PF22879"/>
    </source>
</evidence>
<dbReference type="GeneID" id="92716880"/>
<dbReference type="Proteomes" id="UP000320585">
    <property type="component" value="Chromosome"/>
</dbReference>
<sequence length="694" mass="79253">MSTEAQSVYDFRNGFLQDVHLDSEQNDSNPKEEFLNKYVQILIDAEEFTDFNLLQYESTGSRNARLQLDGYYYDELEDCLGLFLCQFDDSPQPKTLNVTDSKTLFGRMKNFVRDSRNGFILKNGEESSAGYGLAYDISKRYSTVSKFKFYILTDMIMSSRIKDIQGATLEDAETEYFIWDITRLQGLIESKSGKEDIVINLEDFGVDGIPCLEASKGDDYTAYLCNIPGKVLADIYNKYGGRLLEGNVRSFLTAKGKVNKGIRNTILNEPGKFFAYNNGIAATAYNISTQPGTHSLLITEITGLQIVNGGQTTASLANAIIVDKARANNLENIFVPMKLSVVDPEDAAVLIPEISRYANSQNKVSEADFFSNSPFHIRMEEISRRLLAPAVNGNQYRTHWYYERIRGQYKQDQAKMTKSAKDKFRMENPPKQVITKTDLSKYYNLYQMKPDKVSLGAQKNFIQFANWAADEWKNHEAVFNDEFYTKIICLDILFKTIDDIVRHAPWYNSGYKAQIDAYTMGWLFYLIKEEHPGYVLNFKDIWLKQSVSAHLRTQLQELSRIVNDTLLDPSRGVDNVTEWAKRAACWDGLKDKKVGLTPEFVSELIPEELEKERNKAAEKEQKEINKATALIDVYNYGTANWKKVMDWGIANHIFNDRDISFLKIASTSGKVPSDKQAVKIMEVLQKAKEESYPD</sequence>
<gene>
    <name evidence="3" type="ORF">Dia5BBH33_16600</name>
</gene>